<dbReference type="InterPro" id="IPR050109">
    <property type="entry name" value="HTH-type_TetR-like_transc_reg"/>
</dbReference>
<dbReference type="KEGG" id="caul:KCG34_07920"/>
<feature type="region of interest" description="Disordered" evidence="4">
    <location>
        <begin position="1"/>
        <end position="23"/>
    </location>
</feature>
<evidence type="ECO:0000256" key="2">
    <source>
        <dbReference type="ARBA" id="ARBA00023125"/>
    </source>
</evidence>
<evidence type="ECO:0000313" key="5">
    <source>
        <dbReference type="EMBL" id="QUD89786.1"/>
    </source>
</evidence>
<organism evidence="5 6">
    <name type="scientific">Phenylobacterium montanum</name>
    <dbReference type="NCBI Taxonomy" id="2823693"/>
    <lineage>
        <taxon>Bacteria</taxon>
        <taxon>Pseudomonadati</taxon>
        <taxon>Pseudomonadota</taxon>
        <taxon>Alphaproteobacteria</taxon>
        <taxon>Caulobacterales</taxon>
        <taxon>Caulobacteraceae</taxon>
        <taxon>Phenylobacterium</taxon>
    </lineage>
</organism>
<gene>
    <name evidence="5" type="ORF">KCG34_07920</name>
</gene>
<keyword evidence="2" id="KW-0238">DNA-binding</keyword>
<dbReference type="GO" id="GO:0000976">
    <property type="term" value="F:transcription cis-regulatory region binding"/>
    <property type="evidence" value="ECO:0007669"/>
    <property type="project" value="TreeGrafter"/>
</dbReference>
<evidence type="ECO:0000256" key="3">
    <source>
        <dbReference type="ARBA" id="ARBA00023163"/>
    </source>
</evidence>
<reference evidence="5" key="1">
    <citation type="submission" date="2021-04" db="EMBL/GenBank/DDBJ databases">
        <title>The complete genome sequence of Caulobacter sp. S6.</title>
        <authorList>
            <person name="Tang Y."/>
            <person name="Ouyang W."/>
            <person name="Liu Q."/>
            <person name="Huang B."/>
            <person name="Guo Z."/>
            <person name="Lei P."/>
        </authorList>
    </citation>
    <scope>NUCLEOTIDE SEQUENCE</scope>
    <source>
        <strain evidence="5">S6</strain>
    </source>
</reference>
<sequence>MTANSDPQADPAPRRRRRSPEEARAQALVCARRRLIAYGPRGVTLQAVAGDIGVTHGNLIHHFGSAAQLQSALMGVMVRDLASALQVAVARLRSDGDAAKSVVEIVFDAFNQGGAAQLAAWIALSNRYEHLEPVRDAVRDLVSALDEQVRATPDDPPRHISSALLLISLCAFGDAIIGGPLRDMLGRDRDSVRRIAIHLLPTFL</sequence>
<feature type="compositionally biased region" description="Low complexity" evidence="4">
    <location>
        <begin position="1"/>
        <end position="11"/>
    </location>
</feature>
<dbReference type="SUPFAM" id="SSF46689">
    <property type="entry name" value="Homeodomain-like"/>
    <property type="match status" value="1"/>
</dbReference>
<evidence type="ECO:0000256" key="1">
    <source>
        <dbReference type="ARBA" id="ARBA00023015"/>
    </source>
</evidence>
<dbReference type="InterPro" id="IPR009057">
    <property type="entry name" value="Homeodomain-like_sf"/>
</dbReference>
<keyword evidence="6" id="KW-1185">Reference proteome</keyword>
<name>A0A975G4B9_9CAUL</name>
<protein>
    <submittedName>
        <fullName evidence="5">TetR/AcrR family transcriptional regulator</fullName>
    </submittedName>
</protein>
<keyword evidence="3" id="KW-0804">Transcription</keyword>
<keyword evidence="1" id="KW-0805">Transcription regulation</keyword>
<dbReference type="EMBL" id="CP073078">
    <property type="protein sequence ID" value="QUD89786.1"/>
    <property type="molecule type" value="Genomic_DNA"/>
</dbReference>
<dbReference type="PANTHER" id="PTHR30055">
    <property type="entry name" value="HTH-TYPE TRANSCRIPTIONAL REGULATOR RUTR"/>
    <property type="match status" value="1"/>
</dbReference>
<evidence type="ECO:0000313" key="6">
    <source>
        <dbReference type="Proteomes" id="UP000676409"/>
    </source>
</evidence>
<dbReference type="Gene3D" id="1.10.357.10">
    <property type="entry name" value="Tetracycline Repressor, domain 2"/>
    <property type="match status" value="1"/>
</dbReference>
<dbReference type="AlphaFoldDB" id="A0A975G4B9"/>
<dbReference type="Proteomes" id="UP000676409">
    <property type="component" value="Chromosome"/>
</dbReference>
<evidence type="ECO:0000256" key="4">
    <source>
        <dbReference type="SAM" id="MobiDB-lite"/>
    </source>
</evidence>
<dbReference type="PANTHER" id="PTHR30055:SF234">
    <property type="entry name" value="HTH-TYPE TRANSCRIPTIONAL REGULATOR BETI"/>
    <property type="match status" value="1"/>
</dbReference>
<accession>A0A975G4B9</accession>
<dbReference type="GO" id="GO:0003700">
    <property type="term" value="F:DNA-binding transcription factor activity"/>
    <property type="evidence" value="ECO:0007669"/>
    <property type="project" value="TreeGrafter"/>
</dbReference>
<proteinExistence type="predicted"/>